<dbReference type="InParanoid" id="J4H1Z0"/>
<gene>
    <name evidence="1" type="ORF">FIBRA_02645</name>
</gene>
<accession>J4H1Z0</accession>
<dbReference type="GeneID" id="24095520"/>
<name>J4H1Z0_9APHY</name>
<dbReference type="Proteomes" id="UP000006352">
    <property type="component" value="Unassembled WGS sequence"/>
</dbReference>
<dbReference type="AlphaFoldDB" id="J4H1Z0"/>
<evidence type="ECO:0000313" key="2">
    <source>
        <dbReference type="Proteomes" id="UP000006352"/>
    </source>
</evidence>
<keyword evidence="2" id="KW-1185">Reference proteome</keyword>
<protein>
    <submittedName>
        <fullName evidence="1">Uncharacterized protein</fullName>
    </submittedName>
</protein>
<organism evidence="1 2">
    <name type="scientific">Fibroporia radiculosa</name>
    <dbReference type="NCBI Taxonomy" id="599839"/>
    <lineage>
        <taxon>Eukaryota</taxon>
        <taxon>Fungi</taxon>
        <taxon>Dikarya</taxon>
        <taxon>Basidiomycota</taxon>
        <taxon>Agaricomycotina</taxon>
        <taxon>Agaricomycetes</taxon>
        <taxon>Polyporales</taxon>
        <taxon>Fibroporiaceae</taxon>
        <taxon>Fibroporia</taxon>
    </lineage>
</organism>
<dbReference type="RefSeq" id="XP_012179892.1">
    <property type="nucleotide sequence ID" value="XM_012324502.1"/>
</dbReference>
<reference evidence="1 2" key="1">
    <citation type="journal article" date="2012" name="Appl. Environ. Microbiol.">
        <title>Short-read sequencing for genomic analysis of the brown rot fungus Fibroporia radiculosa.</title>
        <authorList>
            <person name="Tang J.D."/>
            <person name="Perkins A.D."/>
            <person name="Sonstegard T.S."/>
            <person name="Schroeder S.G."/>
            <person name="Burgess S.C."/>
            <person name="Diehl S.V."/>
        </authorList>
    </citation>
    <scope>NUCLEOTIDE SEQUENCE [LARGE SCALE GENOMIC DNA]</scope>
    <source>
        <strain evidence="1 2">TFFH 294</strain>
    </source>
</reference>
<dbReference type="OrthoDB" id="3158032at2759"/>
<dbReference type="HOGENOM" id="CLU_1532574_0_0_1"/>
<evidence type="ECO:0000313" key="1">
    <source>
        <dbReference type="EMBL" id="CCM00609.1"/>
    </source>
</evidence>
<sequence length="175" mass="19565">MSADSGVHLTTSRISRVFRPLRAKCITLAEFFPIAPVRRHTLVSVTYANKTRPASRSTPIEHDTPPLAVLQPPETLGSRIHLDRTSVENLQLSRKIYEVRDAFRNLVQVALGPGNGHKPNSTRIMSLAAMCSVVVGEHIQSELRACEEDELVEDENASAKLMDELYEAVPPHYRR</sequence>
<proteinExistence type="predicted"/>
<dbReference type="EMBL" id="HE796994">
    <property type="protein sequence ID" value="CCM00609.1"/>
    <property type="molecule type" value="Genomic_DNA"/>
</dbReference>